<reference evidence="2 3" key="1">
    <citation type="submission" date="2020-08" db="EMBL/GenBank/DDBJ databases">
        <authorList>
            <person name="Koutsovoulos G."/>
            <person name="Danchin GJ E."/>
        </authorList>
    </citation>
    <scope>NUCLEOTIDE SEQUENCE [LARGE SCALE GENOMIC DNA]</scope>
</reference>
<organism evidence="2 3">
    <name type="scientific">Meloidogyne enterolobii</name>
    <name type="common">Root-knot nematode worm</name>
    <name type="synonym">Meloidogyne mayaguensis</name>
    <dbReference type="NCBI Taxonomy" id="390850"/>
    <lineage>
        <taxon>Eukaryota</taxon>
        <taxon>Metazoa</taxon>
        <taxon>Ecdysozoa</taxon>
        <taxon>Nematoda</taxon>
        <taxon>Chromadorea</taxon>
        <taxon>Rhabditida</taxon>
        <taxon>Tylenchina</taxon>
        <taxon>Tylenchomorpha</taxon>
        <taxon>Tylenchoidea</taxon>
        <taxon>Meloidogynidae</taxon>
        <taxon>Meloidogyninae</taxon>
        <taxon>Meloidogyne</taxon>
    </lineage>
</organism>
<dbReference type="Proteomes" id="UP000580250">
    <property type="component" value="Unassembled WGS sequence"/>
</dbReference>
<comment type="caution">
    <text evidence="2">The sequence shown here is derived from an EMBL/GenBank/DDBJ whole genome shotgun (WGS) entry which is preliminary data.</text>
</comment>
<protein>
    <submittedName>
        <fullName evidence="2">Uncharacterized protein</fullName>
    </submittedName>
</protein>
<keyword evidence="1" id="KW-1133">Transmembrane helix</keyword>
<accession>A0A6V7Y4N8</accession>
<proteinExistence type="predicted"/>
<name>A0A6V7Y4N8_MELEN</name>
<keyword evidence="1" id="KW-0472">Membrane</keyword>
<evidence type="ECO:0000256" key="1">
    <source>
        <dbReference type="SAM" id="Phobius"/>
    </source>
</evidence>
<sequence>MFSNPVVREEKKIVWQRDGCHKLQPPSCGGRECVLSWESTLSLLLFFYFSCCLVRHLGRIKKRRRRVK</sequence>
<gene>
    <name evidence="2" type="ORF">MENT_LOCUS60511</name>
</gene>
<feature type="transmembrane region" description="Helical" evidence="1">
    <location>
        <begin position="40"/>
        <end position="58"/>
    </location>
</feature>
<keyword evidence="1" id="KW-0812">Transmembrane</keyword>
<dbReference type="AlphaFoldDB" id="A0A6V7Y4N8"/>
<evidence type="ECO:0000313" key="3">
    <source>
        <dbReference type="Proteomes" id="UP000580250"/>
    </source>
</evidence>
<dbReference type="EMBL" id="CAJEWN010003131">
    <property type="protein sequence ID" value="CAD2206629.1"/>
    <property type="molecule type" value="Genomic_DNA"/>
</dbReference>
<evidence type="ECO:0000313" key="2">
    <source>
        <dbReference type="EMBL" id="CAD2206629.1"/>
    </source>
</evidence>